<sequence length="307" mass="34983">MSKGTNFTEYIPIPVQKSAILKGRGETWGEWFSQYKRHVKSRDLWEYLNPDAPTIYGLLGPAGEFKVTEDMVKIQLKAEKQQVFEEALKTWEALPTEQKVTTPRPTLGVPTEKEISDQYIAKVKTWKESSEKILDDQQVTNYNQISNWVNLSVDRALYDRACDAYESTPGGPTVQMIVKFLAKECAVTEHEREDNIRKRYRDHLALAIQRGTDRDAWLETYKGLYNKAMQHRIPEVQGSIGSSDFLEVLRAQYAPEWARSQLMAQATKATLGEKLTSLDDLIKIFSTLVAEENRLTSSGGRNATILT</sequence>
<protein>
    <submittedName>
        <fullName evidence="1">Uncharacterized protein</fullName>
    </submittedName>
</protein>
<evidence type="ECO:0000313" key="1">
    <source>
        <dbReference type="EMBL" id="KAK4223775.1"/>
    </source>
</evidence>
<feature type="non-terminal residue" evidence="1">
    <location>
        <position position="307"/>
    </location>
</feature>
<gene>
    <name evidence="1" type="ORF">QBC38DRAFT_459019</name>
</gene>
<name>A0AAN7GVJ0_9PEZI</name>
<comment type="caution">
    <text evidence="1">The sequence shown here is derived from an EMBL/GenBank/DDBJ whole genome shotgun (WGS) entry which is preliminary data.</text>
</comment>
<accession>A0AAN7GVJ0</accession>
<dbReference type="Proteomes" id="UP001301958">
    <property type="component" value="Unassembled WGS sequence"/>
</dbReference>
<reference evidence="1" key="1">
    <citation type="journal article" date="2023" name="Mol. Phylogenet. Evol.">
        <title>Genome-scale phylogeny and comparative genomics of the fungal order Sordariales.</title>
        <authorList>
            <person name="Hensen N."/>
            <person name="Bonometti L."/>
            <person name="Westerberg I."/>
            <person name="Brannstrom I.O."/>
            <person name="Guillou S."/>
            <person name="Cros-Aarteil S."/>
            <person name="Calhoun S."/>
            <person name="Haridas S."/>
            <person name="Kuo A."/>
            <person name="Mondo S."/>
            <person name="Pangilinan J."/>
            <person name="Riley R."/>
            <person name="LaButti K."/>
            <person name="Andreopoulos B."/>
            <person name="Lipzen A."/>
            <person name="Chen C."/>
            <person name="Yan M."/>
            <person name="Daum C."/>
            <person name="Ng V."/>
            <person name="Clum A."/>
            <person name="Steindorff A."/>
            <person name="Ohm R.A."/>
            <person name="Martin F."/>
            <person name="Silar P."/>
            <person name="Natvig D.O."/>
            <person name="Lalanne C."/>
            <person name="Gautier V."/>
            <person name="Ament-Velasquez S.L."/>
            <person name="Kruys A."/>
            <person name="Hutchinson M.I."/>
            <person name="Powell A.J."/>
            <person name="Barry K."/>
            <person name="Miller A.N."/>
            <person name="Grigoriev I.V."/>
            <person name="Debuchy R."/>
            <person name="Gladieux P."/>
            <person name="Hiltunen Thoren M."/>
            <person name="Johannesson H."/>
        </authorList>
    </citation>
    <scope>NUCLEOTIDE SEQUENCE</scope>
    <source>
        <strain evidence="1">CBS 990.96</strain>
    </source>
</reference>
<dbReference type="EMBL" id="MU865415">
    <property type="protein sequence ID" value="KAK4223775.1"/>
    <property type="molecule type" value="Genomic_DNA"/>
</dbReference>
<organism evidence="1 2">
    <name type="scientific">Podospora fimiseda</name>
    <dbReference type="NCBI Taxonomy" id="252190"/>
    <lineage>
        <taxon>Eukaryota</taxon>
        <taxon>Fungi</taxon>
        <taxon>Dikarya</taxon>
        <taxon>Ascomycota</taxon>
        <taxon>Pezizomycotina</taxon>
        <taxon>Sordariomycetes</taxon>
        <taxon>Sordariomycetidae</taxon>
        <taxon>Sordariales</taxon>
        <taxon>Podosporaceae</taxon>
        <taxon>Podospora</taxon>
    </lineage>
</organism>
<dbReference type="AlphaFoldDB" id="A0AAN7GVJ0"/>
<evidence type="ECO:0000313" key="2">
    <source>
        <dbReference type="Proteomes" id="UP001301958"/>
    </source>
</evidence>
<keyword evidence="2" id="KW-1185">Reference proteome</keyword>
<proteinExistence type="predicted"/>
<reference evidence="1" key="2">
    <citation type="submission" date="2023-05" db="EMBL/GenBank/DDBJ databases">
        <authorList>
            <consortium name="Lawrence Berkeley National Laboratory"/>
            <person name="Steindorff A."/>
            <person name="Hensen N."/>
            <person name="Bonometti L."/>
            <person name="Westerberg I."/>
            <person name="Brannstrom I.O."/>
            <person name="Guillou S."/>
            <person name="Cros-Aarteil S."/>
            <person name="Calhoun S."/>
            <person name="Haridas S."/>
            <person name="Kuo A."/>
            <person name="Mondo S."/>
            <person name="Pangilinan J."/>
            <person name="Riley R."/>
            <person name="Labutti K."/>
            <person name="Andreopoulos B."/>
            <person name="Lipzen A."/>
            <person name="Chen C."/>
            <person name="Yanf M."/>
            <person name="Daum C."/>
            <person name="Ng V."/>
            <person name="Clum A."/>
            <person name="Ohm R."/>
            <person name="Martin F."/>
            <person name="Silar P."/>
            <person name="Natvig D."/>
            <person name="Lalanne C."/>
            <person name="Gautier V."/>
            <person name="Ament-Velasquez S.L."/>
            <person name="Kruys A."/>
            <person name="Hutchinson M.I."/>
            <person name="Powell A.J."/>
            <person name="Barry K."/>
            <person name="Miller A.N."/>
            <person name="Grigoriev I.V."/>
            <person name="Debuchy R."/>
            <person name="Gladieux P."/>
            <person name="Thoren M.H."/>
            <person name="Johannesson H."/>
        </authorList>
    </citation>
    <scope>NUCLEOTIDE SEQUENCE</scope>
    <source>
        <strain evidence="1">CBS 990.96</strain>
    </source>
</reference>